<dbReference type="GO" id="GO:0051539">
    <property type="term" value="F:4 iron, 4 sulfur cluster binding"/>
    <property type="evidence" value="ECO:0007669"/>
    <property type="project" value="UniProtKB-UniRule"/>
</dbReference>
<comment type="similarity">
    <text evidence="1">Belongs to the PhnJ family.</text>
</comment>
<dbReference type="AlphaFoldDB" id="A0A1G7N4R4"/>
<dbReference type="SFLD" id="SFLDF00379">
    <property type="entry name" value="Phosphonate_metabolism_(PhnJ)"/>
    <property type="match status" value="1"/>
</dbReference>
<dbReference type="InterPro" id="IPR010306">
    <property type="entry name" value="PhnJ"/>
</dbReference>
<dbReference type="Proteomes" id="UP000183812">
    <property type="component" value="Unassembled WGS sequence"/>
</dbReference>
<dbReference type="GO" id="GO:0098848">
    <property type="term" value="F:alpha-D-ribose 1-methylphosphonate 5-phosphate C-P-lyase activity"/>
    <property type="evidence" value="ECO:0007669"/>
    <property type="project" value="UniProtKB-UniRule"/>
</dbReference>
<comment type="function">
    <text evidence="1">Catalyzes the breakage of the C-P bond in alpha-D-ribose 1-methylphosphonate 5-phosphate (PRPn) forming alpha-D-ribose.</text>
</comment>
<dbReference type="EMBL" id="FNAY01000015">
    <property type="protein sequence ID" value="SDF68320.1"/>
    <property type="molecule type" value="Genomic_DNA"/>
</dbReference>
<dbReference type="PIRSF" id="PIRSF011468">
    <property type="entry name" value="PhnJ"/>
    <property type="match status" value="1"/>
</dbReference>
<keyword evidence="1" id="KW-0411">Iron-sulfur</keyword>
<evidence type="ECO:0000313" key="2">
    <source>
        <dbReference type="EMBL" id="SDF68320.1"/>
    </source>
</evidence>
<dbReference type="EC" id="4.7.1.1" evidence="1"/>
<keyword evidence="1" id="KW-0004">4Fe-4S</keyword>
<keyword evidence="1" id="KW-0479">Metal-binding</keyword>
<dbReference type="RefSeq" id="WP_074554985.1">
    <property type="nucleotide sequence ID" value="NZ_CP119563.1"/>
</dbReference>
<evidence type="ECO:0000313" key="3">
    <source>
        <dbReference type="Proteomes" id="UP000183812"/>
    </source>
</evidence>
<name>A0A1G7N4R4_RHOCA</name>
<dbReference type="GO" id="GO:0046872">
    <property type="term" value="F:metal ion binding"/>
    <property type="evidence" value="ECO:0007669"/>
    <property type="project" value="UniProtKB-UniRule"/>
</dbReference>
<evidence type="ECO:0000256" key="1">
    <source>
        <dbReference type="PIRNR" id="PIRNR011468"/>
    </source>
</evidence>
<sequence length="287" mass="31505">MSEGYSFAYLDAATKRMIRRALLKALAIPGYQVPFASREMPMPYGWGTGGVQVTAACLIPEDVLKVIDQGADDTTNAVSIRRFFERTAGVATTTHTQDATLIQTRHRIPEAALTEDQILVFQVPIPEPLRFLEPREAETRRMHALADYGLMHVKLYEDIARHGAIATSYAYPVLVEGRHVMDPSPIPKFDNPKLGDCPAIQLFGAGRECRIHALPPYTRVVSLDFEDHPFEATKAEAACDLCGAETSYLDEVITDDAGGRMFCCSDTDFCAGRRAAGHLGRLSEGAA</sequence>
<reference evidence="2 3" key="1">
    <citation type="submission" date="2016-10" db="EMBL/GenBank/DDBJ databases">
        <authorList>
            <person name="de Groot N.N."/>
        </authorList>
    </citation>
    <scope>NUCLEOTIDE SEQUENCE [LARGE SCALE GENOMIC DNA]</scope>
    <source>
        <strain evidence="3">DSM 938 / 37b4</strain>
    </source>
</reference>
<organism evidence="2 3">
    <name type="scientific">Rhodobacter capsulatus</name>
    <name type="common">Rhodopseudomonas capsulata</name>
    <dbReference type="NCBI Taxonomy" id="1061"/>
    <lineage>
        <taxon>Bacteria</taxon>
        <taxon>Pseudomonadati</taxon>
        <taxon>Pseudomonadota</taxon>
        <taxon>Alphaproteobacteria</taxon>
        <taxon>Rhodobacterales</taxon>
        <taxon>Rhodobacter group</taxon>
        <taxon>Rhodobacter</taxon>
    </lineage>
</organism>
<accession>A0A1G7N4R4</accession>
<comment type="catalytic activity">
    <reaction evidence="1">
        <text>alpha-D-ribose 1-methylphosphonate 5-phosphate + AH2 + S-adenosyl-L-methionine = alpha-D-ribose 1,2-cyclic phosphate 5-phosphate + methane + 5'-deoxyadenosine + L-methionine + A + H(+)</text>
        <dbReference type="Rhea" id="RHEA:34707"/>
        <dbReference type="ChEBI" id="CHEBI:13193"/>
        <dbReference type="ChEBI" id="CHEBI:15378"/>
        <dbReference type="ChEBI" id="CHEBI:16183"/>
        <dbReference type="ChEBI" id="CHEBI:17319"/>
        <dbReference type="ChEBI" id="CHEBI:17499"/>
        <dbReference type="ChEBI" id="CHEBI:57844"/>
        <dbReference type="ChEBI" id="CHEBI:59789"/>
        <dbReference type="ChEBI" id="CHEBI:68686"/>
        <dbReference type="ChEBI" id="CHEBI:68687"/>
        <dbReference type="EC" id="4.7.1.1"/>
    </reaction>
</comment>
<dbReference type="SFLD" id="SFLDG01115">
    <property type="entry name" value="Phosphonate_metabolism_(PhnJ)"/>
    <property type="match status" value="1"/>
</dbReference>
<keyword evidence="1" id="KW-0949">S-adenosyl-L-methionine</keyword>
<keyword evidence="1" id="KW-0408">Iron</keyword>
<gene>
    <name evidence="2" type="ORF">SAMN04244550_02644</name>
</gene>
<dbReference type="SFLD" id="SFLDS00033">
    <property type="entry name" value="Radical_SAM_Phosphonate_Metabo"/>
    <property type="match status" value="1"/>
</dbReference>
<keyword evidence="1 2" id="KW-0456">Lyase</keyword>
<protein>
    <recommendedName>
        <fullName evidence="1">Alpha-D-ribose 1-methylphosphonate 5-phosphate C-P lyase</fullName>
        <shortName evidence="1">PRPn C-P lyase</shortName>
        <ecNumber evidence="1">4.7.1.1</ecNumber>
    </recommendedName>
</protein>
<proteinExistence type="inferred from homology"/>
<dbReference type="GO" id="GO:0019700">
    <property type="term" value="P:organic phosphonate catabolic process"/>
    <property type="evidence" value="ECO:0007669"/>
    <property type="project" value="UniProtKB-UniRule"/>
</dbReference>
<dbReference type="OrthoDB" id="9803851at2"/>
<dbReference type="Pfam" id="PF06007">
    <property type="entry name" value="PhnJ"/>
    <property type="match status" value="1"/>
</dbReference>